<dbReference type="InterPro" id="IPR036388">
    <property type="entry name" value="WH-like_DNA-bd_sf"/>
</dbReference>
<reference evidence="3 4" key="1">
    <citation type="submission" date="2023-01" db="EMBL/GenBank/DDBJ databases">
        <title>Novel species of the genus Asticcacaulis isolated from rivers.</title>
        <authorList>
            <person name="Lu H."/>
        </authorList>
    </citation>
    <scope>NUCLEOTIDE SEQUENCE [LARGE SCALE GENOMIC DNA]</scope>
    <source>
        <strain evidence="3 4">BYS171W</strain>
    </source>
</reference>
<gene>
    <name evidence="3" type="ORF">PQU92_15715</name>
</gene>
<dbReference type="InterPro" id="IPR026881">
    <property type="entry name" value="WYL_dom"/>
</dbReference>
<comment type="caution">
    <text evidence="3">The sequence shown here is derived from an EMBL/GenBank/DDBJ whole genome shotgun (WGS) entry which is preliminary data.</text>
</comment>
<dbReference type="EMBL" id="JAQQKX010000015">
    <property type="protein sequence ID" value="MDC7684732.1"/>
    <property type="molecule type" value="Genomic_DNA"/>
</dbReference>
<dbReference type="PANTHER" id="PTHR34580">
    <property type="match status" value="1"/>
</dbReference>
<keyword evidence="4" id="KW-1185">Reference proteome</keyword>
<protein>
    <submittedName>
        <fullName evidence="3">YafY family protein</fullName>
    </submittedName>
</protein>
<dbReference type="SUPFAM" id="SSF46785">
    <property type="entry name" value="Winged helix' DNA-binding domain"/>
    <property type="match status" value="1"/>
</dbReference>
<dbReference type="Gene3D" id="1.10.10.10">
    <property type="entry name" value="Winged helix-like DNA-binding domain superfamily/Winged helix DNA-binding domain"/>
    <property type="match status" value="1"/>
</dbReference>
<name>A0ABT5HXC7_9CAUL</name>
<dbReference type="Pfam" id="PF08279">
    <property type="entry name" value="HTH_11"/>
    <property type="match status" value="1"/>
</dbReference>
<dbReference type="RefSeq" id="WP_272749204.1">
    <property type="nucleotide sequence ID" value="NZ_JAQQKX010000015.1"/>
</dbReference>
<evidence type="ECO:0000313" key="4">
    <source>
        <dbReference type="Proteomes" id="UP001214854"/>
    </source>
</evidence>
<sequence length="256" mass="29281">MSRAARLLDLLQILRRHRYPVTGEALAQELDISLRTLYRDIDALRGQGADIEAEAGVGFLLRPGFMLPPLMLSHEEIEAIALGVKWVASRTDTSLSSAALNALAKISAVLPDDMRDSLQTTGLIVPPQWRDARVSEFEDGHLRLIRQAMKSERKLEMDYGDVNEVVTARIVWPIALGFYERSRLLVGWCELRGDFRHFRSDRIRDMRVCDERYPTRRLTLLKQWREVEDAIYARHRAEERGTEEAAVLTGTDRQPA</sequence>
<dbReference type="Pfam" id="PF13280">
    <property type="entry name" value="WYL"/>
    <property type="match status" value="1"/>
</dbReference>
<feature type="domain" description="WYL" evidence="2">
    <location>
        <begin position="141"/>
        <end position="208"/>
    </location>
</feature>
<accession>A0ABT5HXC7</accession>
<dbReference type="InterPro" id="IPR051534">
    <property type="entry name" value="CBASS_pafABC_assoc_protein"/>
</dbReference>
<feature type="domain" description="Helix-turn-helix type 11" evidence="1">
    <location>
        <begin position="6"/>
        <end position="59"/>
    </location>
</feature>
<organism evidence="3 4">
    <name type="scientific">Asticcacaulis aquaticus</name>
    <dbReference type="NCBI Taxonomy" id="2984212"/>
    <lineage>
        <taxon>Bacteria</taxon>
        <taxon>Pseudomonadati</taxon>
        <taxon>Pseudomonadota</taxon>
        <taxon>Alphaproteobacteria</taxon>
        <taxon>Caulobacterales</taxon>
        <taxon>Caulobacteraceae</taxon>
        <taxon>Asticcacaulis</taxon>
    </lineage>
</organism>
<evidence type="ECO:0000259" key="1">
    <source>
        <dbReference type="Pfam" id="PF08279"/>
    </source>
</evidence>
<dbReference type="PROSITE" id="PS52050">
    <property type="entry name" value="WYL"/>
    <property type="match status" value="1"/>
</dbReference>
<evidence type="ECO:0000313" key="3">
    <source>
        <dbReference type="EMBL" id="MDC7684732.1"/>
    </source>
</evidence>
<proteinExistence type="predicted"/>
<dbReference type="InterPro" id="IPR013196">
    <property type="entry name" value="HTH_11"/>
</dbReference>
<evidence type="ECO:0000259" key="2">
    <source>
        <dbReference type="Pfam" id="PF13280"/>
    </source>
</evidence>
<dbReference type="PANTHER" id="PTHR34580:SF3">
    <property type="entry name" value="PROTEIN PAFB"/>
    <property type="match status" value="1"/>
</dbReference>
<dbReference type="InterPro" id="IPR036390">
    <property type="entry name" value="WH_DNA-bd_sf"/>
</dbReference>
<dbReference type="Proteomes" id="UP001214854">
    <property type="component" value="Unassembled WGS sequence"/>
</dbReference>